<evidence type="ECO:0000313" key="1">
    <source>
        <dbReference type="EMBL" id="MBD2505395.1"/>
    </source>
</evidence>
<dbReference type="RefSeq" id="WP_190480154.1">
    <property type="nucleotide sequence ID" value="NZ_JACJSG010000083.1"/>
</dbReference>
<organism evidence="1 2">
    <name type="scientific">Anabaena azotica FACHB-119</name>
    <dbReference type="NCBI Taxonomy" id="947527"/>
    <lineage>
        <taxon>Bacteria</taxon>
        <taxon>Bacillati</taxon>
        <taxon>Cyanobacteriota</taxon>
        <taxon>Cyanophyceae</taxon>
        <taxon>Nostocales</taxon>
        <taxon>Nostocaceae</taxon>
        <taxon>Anabaena</taxon>
        <taxon>Anabaena azotica</taxon>
    </lineage>
</organism>
<comment type="caution">
    <text evidence="1">The sequence shown here is derived from an EMBL/GenBank/DDBJ whole genome shotgun (WGS) entry which is preliminary data.</text>
</comment>
<dbReference type="EMBL" id="JACJSG010000083">
    <property type="protein sequence ID" value="MBD2505395.1"/>
    <property type="molecule type" value="Genomic_DNA"/>
</dbReference>
<sequence>MKDIKEISIREGIIKRAFDYEDSDADLIITYKYFEEKFKDLYQSYADIFCLDNCVFYISEDYYRCNAFAGKIEDYNIIGITNGYPILMKNKFDDKYFSNIICIGFINEQSISDAYVDLYEDQNFKFDEFMLNCSIQYTFSHEFQHILQFNSFKISKNFLYSENLDKNGFSLKKHAREFDADRMASFEVLKYTFSVYSSLNDKNNEKFKCMLYIALASIVITKNLFYFGLTNPIDSECTIDKQDFYIKQYSHPHPLVRIYSMLEYFYVNIKNDFPELNIDPQEILNNVVGISKIYFDNIIPNQNIMQNFFESSKKFINEINCYNQELYNVAIKDKYIKALLKKRGIKF</sequence>
<name>A0ABR8DDS7_9NOST</name>
<dbReference type="Proteomes" id="UP000661112">
    <property type="component" value="Unassembled WGS sequence"/>
</dbReference>
<evidence type="ECO:0000313" key="2">
    <source>
        <dbReference type="Proteomes" id="UP000661112"/>
    </source>
</evidence>
<proteinExistence type="predicted"/>
<protein>
    <submittedName>
        <fullName evidence="1">Uncharacterized protein</fullName>
    </submittedName>
</protein>
<gene>
    <name evidence="1" type="ORF">H6G83_33175</name>
</gene>
<keyword evidence="2" id="KW-1185">Reference proteome</keyword>
<reference evidence="1 2" key="1">
    <citation type="journal article" date="2020" name="ISME J.">
        <title>Comparative genomics reveals insights into cyanobacterial evolution and habitat adaptation.</title>
        <authorList>
            <person name="Chen M.Y."/>
            <person name="Teng W.K."/>
            <person name="Zhao L."/>
            <person name="Hu C.X."/>
            <person name="Zhou Y.K."/>
            <person name="Han B.P."/>
            <person name="Song L.R."/>
            <person name="Shu W.S."/>
        </authorList>
    </citation>
    <scope>NUCLEOTIDE SEQUENCE [LARGE SCALE GENOMIC DNA]</scope>
    <source>
        <strain evidence="1 2">FACHB-119</strain>
    </source>
</reference>
<accession>A0ABR8DDS7</accession>